<dbReference type="AlphaFoldDB" id="A0A2Y9U1N4"/>
<dbReference type="Pfam" id="PF05229">
    <property type="entry name" value="SCPU"/>
    <property type="match status" value="1"/>
</dbReference>
<dbReference type="GO" id="GO:0007155">
    <property type="term" value="P:cell adhesion"/>
    <property type="evidence" value="ECO:0007669"/>
    <property type="project" value="InterPro"/>
</dbReference>
<dbReference type="Gene3D" id="2.60.40.1090">
    <property type="entry name" value="Fimbrial-type adhesion domain"/>
    <property type="match status" value="1"/>
</dbReference>
<protein>
    <submittedName>
        <fullName evidence="2">SCPU domain-containing protein</fullName>
    </submittedName>
</protein>
<gene>
    <name evidence="2" type="ORF">HYN51_14940</name>
</gene>
<dbReference type="PANTHER" id="PTHR37089:SF3">
    <property type="entry name" value="EXPORTED PROTEIN"/>
    <property type="match status" value="1"/>
</dbReference>
<keyword evidence="3" id="KW-1185">Reference proteome</keyword>
<name>A0A2Y9U1N4_9GAMM</name>
<proteinExistence type="predicted"/>
<reference evidence="2 3" key="1">
    <citation type="journal article" date="2019" name="Int. J. Syst. Evol. Microbiol.">
        <title>Limnobaculum parvum gen. nov., sp. nov., isolated from a freshwater lake.</title>
        <authorList>
            <person name="Baek C."/>
            <person name="Shin S.K."/>
            <person name="Yi H."/>
        </authorList>
    </citation>
    <scope>NUCLEOTIDE SEQUENCE [LARGE SCALE GENOMIC DNA]</scope>
    <source>
        <strain evidence="2 3">HYN0051</strain>
    </source>
</reference>
<dbReference type="GO" id="GO:0009289">
    <property type="term" value="C:pilus"/>
    <property type="evidence" value="ECO:0007669"/>
    <property type="project" value="InterPro"/>
</dbReference>
<dbReference type="InterPro" id="IPR053167">
    <property type="entry name" value="Spore_coat_component"/>
</dbReference>
<dbReference type="EMBL" id="CP029185">
    <property type="protein sequence ID" value="AWH89720.1"/>
    <property type="molecule type" value="Genomic_DNA"/>
</dbReference>
<evidence type="ECO:0000313" key="2">
    <source>
        <dbReference type="EMBL" id="AWH89720.1"/>
    </source>
</evidence>
<dbReference type="Proteomes" id="UP000244908">
    <property type="component" value="Chromosome"/>
</dbReference>
<dbReference type="OrthoDB" id="6506871at2"/>
<dbReference type="InterPro" id="IPR036937">
    <property type="entry name" value="Adhesion_dom_fimbrial_sf"/>
</dbReference>
<evidence type="ECO:0000313" key="3">
    <source>
        <dbReference type="Proteomes" id="UP000244908"/>
    </source>
</evidence>
<dbReference type="KEGG" id="lpv:HYN51_14940"/>
<dbReference type="SMART" id="SM00972">
    <property type="entry name" value="SCPU"/>
    <property type="match status" value="1"/>
</dbReference>
<dbReference type="InterPro" id="IPR007893">
    <property type="entry name" value="Spore_coat_U/FanG"/>
</dbReference>
<accession>A0A2Y9U1N4</accession>
<evidence type="ECO:0000259" key="1">
    <source>
        <dbReference type="Pfam" id="PF05229"/>
    </source>
</evidence>
<organism evidence="2 3">
    <name type="scientific">Limnobaculum parvum</name>
    <dbReference type="NCBI Taxonomy" id="2172103"/>
    <lineage>
        <taxon>Bacteria</taxon>
        <taxon>Pseudomonadati</taxon>
        <taxon>Pseudomonadota</taxon>
        <taxon>Gammaproteobacteria</taxon>
        <taxon>Enterobacterales</taxon>
        <taxon>Budviciaceae</taxon>
        <taxon>Limnobaculum</taxon>
    </lineage>
</organism>
<sequence length="188" mass="19636">MRITRPAFIIATPTLGLILTCLTMISTVYADSRTKDIAVNATITAGCILGSAGSDATSFGSINFGNNISSLFNNIDVTSTQNAGSIMVRCTPKTNVTLGIDGGLNSGGTIGTGRLMKLATGTNTLKYQLYQDSNHSTIWGNGSNGGQNLTVMSDGSVQKIDIYARLFSSTSLPAVGQYSDTVLITVSY</sequence>
<dbReference type="PANTHER" id="PTHR37089">
    <property type="entry name" value="PROTEIN U-RELATED"/>
    <property type="match status" value="1"/>
</dbReference>
<feature type="domain" description="Spore coat protein U/FanG" evidence="1">
    <location>
        <begin position="35"/>
        <end position="185"/>
    </location>
</feature>